<evidence type="ECO:0000259" key="11">
    <source>
        <dbReference type="PROSITE" id="PS50936"/>
    </source>
</evidence>
<feature type="binding site" evidence="10">
    <location>
        <begin position="127"/>
        <end position="130"/>
    </location>
    <ligand>
        <name>GTP</name>
        <dbReference type="ChEBI" id="CHEBI:37565"/>
    </ligand>
</feature>
<dbReference type="PANTHER" id="PTHR32120:SF11">
    <property type="entry name" value="SMALL RIBOSOMAL SUBUNIT BIOGENESIS GTPASE RSGA 1, MITOCHONDRIAL-RELATED"/>
    <property type="match status" value="1"/>
</dbReference>
<dbReference type="Gene3D" id="2.40.50.140">
    <property type="entry name" value="Nucleic acid-binding proteins"/>
    <property type="match status" value="1"/>
</dbReference>
<dbReference type="Gene3D" id="3.40.50.300">
    <property type="entry name" value="P-loop containing nucleotide triphosphate hydrolases"/>
    <property type="match status" value="1"/>
</dbReference>
<keyword evidence="7 10" id="KW-0862">Zinc</keyword>
<evidence type="ECO:0000256" key="3">
    <source>
        <dbReference type="ARBA" id="ARBA00022723"/>
    </source>
</evidence>
<keyword evidence="8 10" id="KW-0694">RNA-binding</keyword>
<dbReference type="InterPro" id="IPR012340">
    <property type="entry name" value="NA-bd_OB-fold"/>
</dbReference>
<keyword evidence="3 10" id="KW-0479">Metal-binding</keyword>
<evidence type="ECO:0000256" key="1">
    <source>
        <dbReference type="ARBA" id="ARBA00022490"/>
    </source>
</evidence>
<keyword evidence="6 10" id="KW-0378">Hydrolase</keyword>
<dbReference type="GO" id="GO:0005737">
    <property type="term" value="C:cytoplasm"/>
    <property type="evidence" value="ECO:0007669"/>
    <property type="project" value="UniProtKB-SubCell"/>
</dbReference>
<dbReference type="SUPFAM" id="SSF50249">
    <property type="entry name" value="Nucleic acid-binding proteins"/>
    <property type="match status" value="1"/>
</dbReference>
<dbReference type="PROSITE" id="PS50936">
    <property type="entry name" value="ENGC_GTPASE"/>
    <property type="match status" value="1"/>
</dbReference>
<evidence type="ECO:0000256" key="9">
    <source>
        <dbReference type="ARBA" id="ARBA00023134"/>
    </source>
</evidence>
<keyword evidence="2 10" id="KW-0690">Ribosome biogenesis</keyword>
<comment type="subunit">
    <text evidence="10">Monomer. Associates with 30S ribosomal subunit, binds 16S rRNA.</text>
</comment>
<feature type="binding site" evidence="10">
    <location>
        <begin position="185"/>
        <end position="193"/>
    </location>
    <ligand>
        <name>GTP</name>
        <dbReference type="ChEBI" id="CHEBI:37565"/>
    </ligand>
</feature>
<protein>
    <recommendedName>
        <fullName evidence="10">Small ribosomal subunit biogenesis GTPase RsgA</fullName>
        <ecNumber evidence="10">3.6.1.-</ecNumber>
    </recommendedName>
</protein>
<feature type="domain" description="CP-type G" evidence="12">
    <location>
        <begin position="78"/>
        <end position="242"/>
    </location>
</feature>
<dbReference type="Proteomes" id="UP000198833">
    <property type="component" value="Unassembled WGS sequence"/>
</dbReference>
<feature type="binding site" evidence="10">
    <location>
        <position position="266"/>
    </location>
    <ligand>
        <name>Zn(2+)</name>
        <dbReference type="ChEBI" id="CHEBI:29105"/>
    </ligand>
</feature>
<dbReference type="RefSeq" id="WP_234971649.1">
    <property type="nucleotide sequence ID" value="NZ_FOEN01000001.1"/>
</dbReference>
<dbReference type="SUPFAM" id="SSF52540">
    <property type="entry name" value="P-loop containing nucleoside triphosphate hydrolases"/>
    <property type="match status" value="1"/>
</dbReference>
<feature type="binding site" evidence="10">
    <location>
        <position position="273"/>
    </location>
    <ligand>
        <name>Zn(2+)</name>
        <dbReference type="ChEBI" id="CHEBI:29105"/>
    </ligand>
</feature>
<dbReference type="HAMAP" id="MF_01820">
    <property type="entry name" value="GTPase_RsgA"/>
    <property type="match status" value="1"/>
</dbReference>
<dbReference type="PROSITE" id="PS51721">
    <property type="entry name" value="G_CP"/>
    <property type="match status" value="1"/>
</dbReference>
<evidence type="ECO:0000256" key="7">
    <source>
        <dbReference type="ARBA" id="ARBA00022833"/>
    </source>
</evidence>
<evidence type="ECO:0000259" key="12">
    <source>
        <dbReference type="PROSITE" id="PS51721"/>
    </source>
</evidence>
<evidence type="ECO:0000256" key="6">
    <source>
        <dbReference type="ARBA" id="ARBA00022801"/>
    </source>
</evidence>
<dbReference type="EMBL" id="FOEN01000001">
    <property type="protein sequence ID" value="SEP57303.1"/>
    <property type="molecule type" value="Genomic_DNA"/>
</dbReference>
<dbReference type="InterPro" id="IPR031944">
    <property type="entry name" value="RsgA_N"/>
</dbReference>
<dbReference type="GO" id="GO:0003924">
    <property type="term" value="F:GTPase activity"/>
    <property type="evidence" value="ECO:0007669"/>
    <property type="project" value="UniProtKB-UniRule"/>
</dbReference>
<organism evidence="13 14">
    <name type="scientific">Ignavigranum ruoffiae</name>
    <dbReference type="NCBI Taxonomy" id="89093"/>
    <lineage>
        <taxon>Bacteria</taxon>
        <taxon>Bacillati</taxon>
        <taxon>Bacillota</taxon>
        <taxon>Bacilli</taxon>
        <taxon>Lactobacillales</taxon>
        <taxon>Aerococcaceae</taxon>
        <taxon>Ignavigranum</taxon>
    </lineage>
</organism>
<evidence type="ECO:0000313" key="13">
    <source>
        <dbReference type="EMBL" id="SEP57303.1"/>
    </source>
</evidence>
<comment type="cofactor">
    <cofactor evidence="10">
        <name>Zn(2+)</name>
        <dbReference type="ChEBI" id="CHEBI:29105"/>
    </cofactor>
    <text evidence="10">Binds 1 zinc ion per subunit.</text>
</comment>
<evidence type="ECO:0000256" key="4">
    <source>
        <dbReference type="ARBA" id="ARBA00022730"/>
    </source>
</evidence>
<gene>
    <name evidence="10" type="primary">rsgA</name>
    <name evidence="13" type="ORF">SAMN04488558_10183</name>
</gene>
<evidence type="ECO:0000256" key="10">
    <source>
        <dbReference type="HAMAP-Rule" id="MF_01820"/>
    </source>
</evidence>
<comment type="similarity">
    <text evidence="10">Belongs to the TRAFAC class YlqF/YawG GTPase family. RsgA subfamily.</text>
</comment>
<dbReference type="GO" id="GO:0005525">
    <property type="term" value="F:GTP binding"/>
    <property type="evidence" value="ECO:0007669"/>
    <property type="project" value="UniProtKB-UniRule"/>
</dbReference>
<reference evidence="13 14" key="1">
    <citation type="submission" date="2016-10" db="EMBL/GenBank/DDBJ databases">
        <authorList>
            <person name="de Groot N.N."/>
        </authorList>
    </citation>
    <scope>NUCLEOTIDE SEQUENCE [LARGE SCALE GENOMIC DNA]</scope>
    <source>
        <strain evidence="13 14">DSM 15695</strain>
    </source>
</reference>
<dbReference type="Gene3D" id="1.10.40.50">
    <property type="entry name" value="Probable gtpase engc, domain 3"/>
    <property type="match status" value="1"/>
</dbReference>
<dbReference type="InterPro" id="IPR010914">
    <property type="entry name" value="RsgA_GTPase_dom"/>
</dbReference>
<feature type="domain" description="EngC GTPase" evidence="11">
    <location>
        <begin position="87"/>
        <end position="240"/>
    </location>
</feature>
<dbReference type="EC" id="3.6.1.-" evidence="10"/>
<comment type="function">
    <text evidence="10">One of several proteins that assist in the late maturation steps of the functional core of the 30S ribosomal subunit. Helps release RbfA from mature subunits. May play a role in the assembly of ribosomal proteins into the subunit. Circularly permuted GTPase that catalyzes slow GTP hydrolysis, GTPase activity is stimulated by the 30S ribosomal subunit.</text>
</comment>
<dbReference type="InterPro" id="IPR004881">
    <property type="entry name" value="Ribosome_biogen_GTPase_RsgA"/>
</dbReference>
<dbReference type="GO" id="GO:0042274">
    <property type="term" value="P:ribosomal small subunit biogenesis"/>
    <property type="evidence" value="ECO:0007669"/>
    <property type="project" value="UniProtKB-UniRule"/>
</dbReference>
<comment type="subcellular location">
    <subcellularLocation>
        <location evidence="10">Cytoplasm</location>
    </subcellularLocation>
</comment>
<dbReference type="Pfam" id="PF03193">
    <property type="entry name" value="RsgA_GTPase"/>
    <property type="match status" value="1"/>
</dbReference>
<dbReference type="STRING" id="89093.SAMN04488558_10183"/>
<evidence type="ECO:0000256" key="8">
    <source>
        <dbReference type="ARBA" id="ARBA00022884"/>
    </source>
</evidence>
<feature type="binding site" evidence="10">
    <location>
        <position position="271"/>
    </location>
    <ligand>
        <name>Zn(2+)</name>
        <dbReference type="ChEBI" id="CHEBI:29105"/>
    </ligand>
</feature>
<dbReference type="CDD" id="cd01854">
    <property type="entry name" value="YjeQ_EngC"/>
    <property type="match status" value="1"/>
</dbReference>
<dbReference type="Pfam" id="PF16745">
    <property type="entry name" value="RsgA_N"/>
    <property type="match status" value="1"/>
</dbReference>
<dbReference type="InterPro" id="IPR027417">
    <property type="entry name" value="P-loop_NTPase"/>
</dbReference>
<name>A0A1H8YYZ8_9LACT</name>
<feature type="binding site" evidence="10">
    <location>
        <position position="279"/>
    </location>
    <ligand>
        <name>Zn(2+)</name>
        <dbReference type="ChEBI" id="CHEBI:29105"/>
    </ligand>
</feature>
<keyword evidence="9 10" id="KW-0342">GTP-binding</keyword>
<dbReference type="InterPro" id="IPR030378">
    <property type="entry name" value="G_CP_dom"/>
</dbReference>
<keyword evidence="14" id="KW-1185">Reference proteome</keyword>
<keyword evidence="1 10" id="KW-0963">Cytoplasm</keyword>
<evidence type="ECO:0000256" key="5">
    <source>
        <dbReference type="ARBA" id="ARBA00022741"/>
    </source>
</evidence>
<keyword evidence="4 10" id="KW-0699">rRNA-binding</keyword>
<dbReference type="GO" id="GO:0046872">
    <property type="term" value="F:metal ion binding"/>
    <property type="evidence" value="ECO:0007669"/>
    <property type="project" value="UniProtKB-KW"/>
</dbReference>
<keyword evidence="5 10" id="KW-0547">Nucleotide-binding</keyword>
<evidence type="ECO:0000256" key="2">
    <source>
        <dbReference type="ARBA" id="ARBA00022517"/>
    </source>
</evidence>
<dbReference type="AlphaFoldDB" id="A0A1H8YYZ8"/>
<dbReference type="PANTHER" id="PTHR32120">
    <property type="entry name" value="SMALL RIBOSOMAL SUBUNIT BIOGENESIS GTPASE RSGA"/>
    <property type="match status" value="1"/>
</dbReference>
<dbReference type="NCBIfam" id="TIGR00157">
    <property type="entry name" value="ribosome small subunit-dependent GTPase A"/>
    <property type="match status" value="1"/>
</dbReference>
<evidence type="ECO:0000313" key="14">
    <source>
        <dbReference type="Proteomes" id="UP000198833"/>
    </source>
</evidence>
<proteinExistence type="inferred from homology"/>
<accession>A0A1H8YYZ8</accession>
<dbReference type="GO" id="GO:0019843">
    <property type="term" value="F:rRNA binding"/>
    <property type="evidence" value="ECO:0007669"/>
    <property type="project" value="UniProtKB-KW"/>
</dbReference>
<sequence length="312" mass="35528">MPNQAIEQVNIQEHMGVIYQSLSGFYYVWADGREFVTKAKGVFRHQNVKPIVGDRVVIEENLDDPESESRLIHILPRTNSLVRPPVANVDYVILVMALVEPDFSFTLLDQYLVNLEWQEIKVNILLTKYDLLVDKLGQEQAQAYVNQIKTIYEALGYKVWIKSKEQSFVEQFKESLQKGIYVVMGQSGAGKSTFLNQLLPDVNISTAEISSALNRGRHTTRKVTLYPVEQAFLADTPGFSAMDLPLMGAADLRLTFPEIRSFGQECRFRSCVHDQEPGCRVKEAVAAEEIAASRYQSYLILLKRIRDNQVNY</sequence>